<proteinExistence type="inferred from homology"/>
<dbReference type="AlphaFoldDB" id="A0A0R2QEF5"/>
<feature type="transmembrane region" description="Helical" evidence="6">
    <location>
        <begin position="68"/>
        <end position="86"/>
    </location>
</feature>
<evidence type="ECO:0000313" key="8">
    <source>
        <dbReference type="Proteomes" id="UP000051017"/>
    </source>
</evidence>
<dbReference type="Proteomes" id="UP000051017">
    <property type="component" value="Unassembled WGS sequence"/>
</dbReference>
<name>A0A0R2QEF5_9ACTN</name>
<keyword evidence="4 6" id="KW-1133">Transmembrane helix</keyword>
<feature type="transmembrane region" description="Helical" evidence="6">
    <location>
        <begin position="175"/>
        <end position="192"/>
    </location>
</feature>
<organism evidence="7 8">
    <name type="scientific">Acidimicrobiia bacterium BACL6 MAG-120924-bin43</name>
    <dbReference type="NCBI Taxonomy" id="1655583"/>
    <lineage>
        <taxon>Bacteria</taxon>
        <taxon>Bacillati</taxon>
        <taxon>Actinomycetota</taxon>
        <taxon>Acidimicrobiia</taxon>
        <taxon>acIV cluster</taxon>
    </lineage>
</organism>
<evidence type="ECO:0000256" key="6">
    <source>
        <dbReference type="RuleBase" id="RU365102"/>
    </source>
</evidence>
<dbReference type="InterPro" id="IPR001727">
    <property type="entry name" value="GDT1-like"/>
</dbReference>
<evidence type="ECO:0000256" key="4">
    <source>
        <dbReference type="ARBA" id="ARBA00022989"/>
    </source>
</evidence>
<dbReference type="EMBL" id="LIBJ01000069">
    <property type="protein sequence ID" value="KRO48673.1"/>
    <property type="molecule type" value="Genomic_DNA"/>
</dbReference>
<keyword evidence="3 6" id="KW-0812">Transmembrane</keyword>
<comment type="similarity">
    <text evidence="2 6">Belongs to the GDT1 family.</text>
</comment>
<gene>
    <name evidence="7" type="ORF">ABR75_05575</name>
</gene>
<evidence type="ECO:0000313" key="7">
    <source>
        <dbReference type="EMBL" id="KRO48673.1"/>
    </source>
</evidence>
<comment type="caution">
    <text evidence="7">The sequence shown here is derived from an EMBL/GenBank/DDBJ whole genome shotgun (WGS) entry which is preliminary data.</text>
</comment>
<evidence type="ECO:0000256" key="2">
    <source>
        <dbReference type="ARBA" id="ARBA00009190"/>
    </source>
</evidence>
<feature type="transmembrane region" description="Helical" evidence="6">
    <location>
        <begin position="139"/>
        <end position="163"/>
    </location>
</feature>
<evidence type="ECO:0000256" key="1">
    <source>
        <dbReference type="ARBA" id="ARBA00004141"/>
    </source>
</evidence>
<comment type="subcellular location">
    <subcellularLocation>
        <location evidence="1 6">Membrane</location>
        <topology evidence="1 6">Multi-pass membrane protein</topology>
    </subcellularLocation>
</comment>
<feature type="transmembrane region" description="Helical" evidence="6">
    <location>
        <begin position="36"/>
        <end position="56"/>
    </location>
</feature>
<dbReference type="Pfam" id="PF01169">
    <property type="entry name" value="GDT1"/>
    <property type="match status" value="2"/>
</dbReference>
<dbReference type="GO" id="GO:0046873">
    <property type="term" value="F:metal ion transmembrane transporter activity"/>
    <property type="evidence" value="ECO:0007669"/>
    <property type="project" value="InterPro"/>
</dbReference>
<keyword evidence="5 6" id="KW-0472">Membrane</keyword>
<dbReference type="PANTHER" id="PTHR12608:SF1">
    <property type="entry name" value="TRANSMEMBRANE PROTEIN 165"/>
    <property type="match status" value="1"/>
</dbReference>
<comment type="caution">
    <text evidence="6">Lacks conserved residue(s) required for the propagation of feature annotation.</text>
</comment>
<dbReference type="GO" id="GO:0016020">
    <property type="term" value="C:membrane"/>
    <property type="evidence" value="ECO:0007669"/>
    <property type="project" value="UniProtKB-SubCell"/>
</dbReference>
<accession>A0A0R2QEF5</accession>
<evidence type="ECO:0000256" key="3">
    <source>
        <dbReference type="ARBA" id="ARBA00022692"/>
    </source>
</evidence>
<sequence length="193" mass="20364">MLQHFAVTFSAIFLAELPDKTMFATLLLSTHFHRRLPVWGGVTLGYAAHVLLAVIFGTALSQLPKTPIHVLVGLLFLTGGIMTWRTGSSTDHDETAKWSASMSNARVVWTAASVILVAEFGDLTQLATAGFAARFDDPIAVGIGSIAALSSVSGLAVLAGGWLQKKVPLHKIQRAAAVLFTSIGIVTLVSAVV</sequence>
<protein>
    <recommendedName>
        <fullName evidence="6">GDT1 family protein</fullName>
    </recommendedName>
</protein>
<evidence type="ECO:0000256" key="5">
    <source>
        <dbReference type="ARBA" id="ARBA00023136"/>
    </source>
</evidence>
<reference evidence="7 8" key="1">
    <citation type="submission" date="2015-10" db="EMBL/GenBank/DDBJ databases">
        <title>Metagenome-Assembled Genomes uncover a global brackish microbiome.</title>
        <authorList>
            <person name="Hugerth L.W."/>
            <person name="Larsson J."/>
            <person name="Alneberg J."/>
            <person name="Lindh M.V."/>
            <person name="Legrand C."/>
            <person name="Pinhassi J."/>
            <person name="Andersson A.F."/>
        </authorList>
    </citation>
    <scope>NUCLEOTIDE SEQUENCE [LARGE SCALE GENOMIC DNA]</scope>
    <source>
        <strain evidence="7">BACL6 MAG-120924-bin43</strain>
    </source>
</reference>
<dbReference type="PANTHER" id="PTHR12608">
    <property type="entry name" value="TRANSMEMBRANE PROTEIN HTP-1 RELATED"/>
    <property type="match status" value="1"/>
</dbReference>